<dbReference type="GO" id="GO:0046872">
    <property type="term" value="F:metal ion binding"/>
    <property type="evidence" value="ECO:0007669"/>
    <property type="project" value="UniProtKB-KW"/>
</dbReference>
<comment type="similarity">
    <text evidence="2">Belongs to the sulfatase family.</text>
</comment>
<proteinExistence type="inferred from homology"/>
<comment type="cofactor">
    <cofactor evidence="1">
        <name>Ca(2+)</name>
        <dbReference type="ChEBI" id="CHEBI:29108"/>
    </cofactor>
</comment>
<dbReference type="STRING" id="659014.SAMN04487996_110241"/>
<dbReference type="PANTHER" id="PTHR42693:SF42">
    <property type="entry name" value="ARYLSULFATASE G"/>
    <property type="match status" value="1"/>
</dbReference>
<gene>
    <name evidence="8" type="ORF">SAMN04487996_110241</name>
</gene>
<evidence type="ECO:0000256" key="6">
    <source>
        <dbReference type="ARBA" id="ARBA00022837"/>
    </source>
</evidence>
<keyword evidence="9" id="KW-1185">Reference proteome</keyword>
<sequence length="546" mass="60390">MKHLFLQLKFPELTAFTFPYPNILSNMNTRFTARLLPAMMVAVLLLHLPTLAQPASKSKPNIIVFLVDDMGWQDTSVPFWDKPTDFNRRYHTPNMERLAREGMKFTNAYAMPVCTPTRVSLITGVNAARTRVTHWTSPDKNKNTDYADPTLNAVDWNINGFSPDAGVEHTFHATALPEVLRGNGYYTVHSGKAHFGSAGTPGSNPLNTGFDINIAGSSIGHPASYSGKANYDNPTNGKPNRNAVPGLEAYHGTDTFLSDAITTEALKAIEKPISEKQPFFLYLAHYAVHIPLTADPRFLNKYLQAGLDSTEAKYAALVEGMDKSLGDVLKYLDDKKIADNTVVLFMSDNGGLSTTPARGGKAWTNNLPLKAGKGSVYEGGIREPMLVKWPGVVKAGTVAGQYVIVDDFFPTILEIAGVKNARTVQKVDGKSFVPILKNPAFKDDQRGLVWHHPNRWIAAEGPNIHYASAFRQGDWKLIYDYRQAKLELYNLRSDIGEEHDLAATNPSKVKELATLLSKQLRAWDAQWPTFKSTGKPVPFPDELADQ</sequence>
<evidence type="ECO:0000256" key="5">
    <source>
        <dbReference type="ARBA" id="ARBA00022801"/>
    </source>
</evidence>
<keyword evidence="6" id="KW-0106">Calcium</keyword>
<dbReference type="GO" id="GO:0004065">
    <property type="term" value="F:arylsulfatase activity"/>
    <property type="evidence" value="ECO:0007669"/>
    <property type="project" value="TreeGrafter"/>
</dbReference>
<dbReference type="InterPro" id="IPR050738">
    <property type="entry name" value="Sulfatase"/>
</dbReference>
<evidence type="ECO:0000256" key="4">
    <source>
        <dbReference type="ARBA" id="ARBA00022729"/>
    </source>
</evidence>
<dbReference type="Gene3D" id="3.40.720.10">
    <property type="entry name" value="Alkaline Phosphatase, subunit A"/>
    <property type="match status" value="1"/>
</dbReference>
<dbReference type="PROSITE" id="PS00523">
    <property type="entry name" value="SULFATASE_1"/>
    <property type="match status" value="1"/>
</dbReference>
<protein>
    <submittedName>
        <fullName evidence="8">Arylsulfatase A</fullName>
    </submittedName>
</protein>
<organism evidence="8 9">
    <name type="scientific">Dyadobacter soli</name>
    <dbReference type="NCBI Taxonomy" id="659014"/>
    <lineage>
        <taxon>Bacteria</taxon>
        <taxon>Pseudomonadati</taxon>
        <taxon>Bacteroidota</taxon>
        <taxon>Cytophagia</taxon>
        <taxon>Cytophagales</taxon>
        <taxon>Spirosomataceae</taxon>
        <taxon>Dyadobacter</taxon>
    </lineage>
</organism>
<dbReference type="InterPro" id="IPR017850">
    <property type="entry name" value="Alkaline_phosphatase_core_sf"/>
</dbReference>
<evidence type="ECO:0000256" key="3">
    <source>
        <dbReference type="ARBA" id="ARBA00022723"/>
    </source>
</evidence>
<dbReference type="Proteomes" id="UP000198748">
    <property type="component" value="Unassembled WGS sequence"/>
</dbReference>
<keyword evidence="4" id="KW-0732">Signal</keyword>
<dbReference type="SUPFAM" id="SSF53649">
    <property type="entry name" value="Alkaline phosphatase-like"/>
    <property type="match status" value="1"/>
</dbReference>
<dbReference type="OrthoDB" id="9764377at2"/>
<name>A0A1G7KWR2_9BACT</name>
<keyword evidence="5" id="KW-0378">Hydrolase</keyword>
<dbReference type="EMBL" id="FNAN01000010">
    <property type="protein sequence ID" value="SDF41526.1"/>
    <property type="molecule type" value="Genomic_DNA"/>
</dbReference>
<dbReference type="RefSeq" id="WP_090153013.1">
    <property type="nucleotide sequence ID" value="NZ_FNAN01000010.1"/>
</dbReference>
<evidence type="ECO:0000259" key="7">
    <source>
        <dbReference type="Pfam" id="PF00884"/>
    </source>
</evidence>
<dbReference type="InterPro" id="IPR024607">
    <property type="entry name" value="Sulfatase_CS"/>
</dbReference>
<keyword evidence="3" id="KW-0479">Metal-binding</keyword>
<evidence type="ECO:0000256" key="2">
    <source>
        <dbReference type="ARBA" id="ARBA00008779"/>
    </source>
</evidence>
<dbReference type="PANTHER" id="PTHR42693">
    <property type="entry name" value="ARYLSULFATASE FAMILY MEMBER"/>
    <property type="match status" value="1"/>
</dbReference>
<dbReference type="InterPro" id="IPR000917">
    <property type="entry name" value="Sulfatase_N"/>
</dbReference>
<dbReference type="CDD" id="cd16144">
    <property type="entry name" value="ARS_like"/>
    <property type="match status" value="1"/>
</dbReference>
<feature type="domain" description="Sulfatase N-terminal" evidence="7">
    <location>
        <begin position="60"/>
        <end position="418"/>
    </location>
</feature>
<evidence type="ECO:0000313" key="9">
    <source>
        <dbReference type="Proteomes" id="UP000198748"/>
    </source>
</evidence>
<dbReference type="Gene3D" id="3.30.1120.10">
    <property type="match status" value="1"/>
</dbReference>
<evidence type="ECO:0000313" key="8">
    <source>
        <dbReference type="EMBL" id="SDF41526.1"/>
    </source>
</evidence>
<dbReference type="Pfam" id="PF00884">
    <property type="entry name" value="Sulfatase"/>
    <property type="match status" value="1"/>
</dbReference>
<accession>A0A1G7KWR2</accession>
<reference evidence="9" key="1">
    <citation type="submission" date="2016-10" db="EMBL/GenBank/DDBJ databases">
        <authorList>
            <person name="Varghese N."/>
            <person name="Submissions S."/>
        </authorList>
    </citation>
    <scope>NUCLEOTIDE SEQUENCE [LARGE SCALE GENOMIC DNA]</scope>
    <source>
        <strain evidence="9">DSM 25329</strain>
    </source>
</reference>
<evidence type="ECO:0000256" key="1">
    <source>
        <dbReference type="ARBA" id="ARBA00001913"/>
    </source>
</evidence>
<dbReference type="AlphaFoldDB" id="A0A1G7KWR2"/>